<gene>
    <name evidence="1" type="ORF">SAMN05443633_101343</name>
</gene>
<protein>
    <submittedName>
        <fullName evidence="1">Uncharacterized protein</fullName>
    </submittedName>
</protein>
<reference evidence="2" key="1">
    <citation type="submission" date="2016-11" db="EMBL/GenBank/DDBJ databases">
        <authorList>
            <person name="Varghese N."/>
            <person name="Submissions S."/>
        </authorList>
    </citation>
    <scope>NUCLEOTIDE SEQUENCE [LARGE SCALE GENOMIC DNA]</scope>
    <source>
        <strain evidence="2">DSM 27619</strain>
    </source>
</reference>
<dbReference type="EMBL" id="FQUT01000001">
    <property type="protein sequence ID" value="SHE48823.1"/>
    <property type="molecule type" value="Genomic_DNA"/>
</dbReference>
<dbReference type="AlphaFoldDB" id="A0A1M4TWL0"/>
<dbReference type="RefSeq" id="WP_072952891.1">
    <property type="nucleotide sequence ID" value="NZ_FQUT01000001.1"/>
</dbReference>
<keyword evidence="2" id="KW-1185">Reference proteome</keyword>
<evidence type="ECO:0000313" key="2">
    <source>
        <dbReference type="Proteomes" id="UP000184518"/>
    </source>
</evidence>
<sequence length="59" mass="6844">MYSVAQGGNKEIAKFEFYAQDKETAIAIKEALQEAYYCSGKFRPNPRQESEIVEFFEEI</sequence>
<dbReference type="Proteomes" id="UP000184518">
    <property type="component" value="Unassembled WGS sequence"/>
</dbReference>
<proteinExistence type="predicted"/>
<organism evidence="1 2">
    <name type="scientific">Chryseobacterium arachidis</name>
    <dbReference type="NCBI Taxonomy" id="1416778"/>
    <lineage>
        <taxon>Bacteria</taxon>
        <taxon>Pseudomonadati</taxon>
        <taxon>Bacteroidota</taxon>
        <taxon>Flavobacteriia</taxon>
        <taxon>Flavobacteriales</taxon>
        <taxon>Weeksellaceae</taxon>
        <taxon>Chryseobacterium group</taxon>
        <taxon>Chryseobacterium</taxon>
    </lineage>
</organism>
<evidence type="ECO:0000313" key="1">
    <source>
        <dbReference type="EMBL" id="SHE48823.1"/>
    </source>
</evidence>
<name>A0A1M4TWL0_9FLAO</name>
<accession>A0A1M4TWL0</accession>